<evidence type="ECO:0000313" key="3">
    <source>
        <dbReference type="Proteomes" id="UP000557566"/>
    </source>
</evidence>
<evidence type="ECO:0000313" key="2">
    <source>
        <dbReference type="EMBL" id="KAF4506312.1"/>
    </source>
</evidence>
<dbReference type="Proteomes" id="UP000557566">
    <property type="component" value="Unassembled WGS sequence"/>
</dbReference>
<keyword evidence="3" id="KW-1185">Reference proteome</keyword>
<organism evidence="2 3">
    <name type="scientific">Ophiocordyceps sinensis</name>
    <dbReference type="NCBI Taxonomy" id="72228"/>
    <lineage>
        <taxon>Eukaryota</taxon>
        <taxon>Fungi</taxon>
        <taxon>Dikarya</taxon>
        <taxon>Ascomycota</taxon>
        <taxon>Pezizomycotina</taxon>
        <taxon>Sordariomycetes</taxon>
        <taxon>Hypocreomycetidae</taxon>
        <taxon>Hypocreales</taxon>
        <taxon>Ophiocordycipitaceae</taxon>
        <taxon>Ophiocordyceps</taxon>
    </lineage>
</organism>
<reference evidence="2 3" key="1">
    <citation type="journal article" date="2020" name="Genome Biol. Evol.">
        <title>A new high-quality draft genome assembly of the Chinese cordyceps Ophiocordyceps sinensis.</title>
        <authorList>
            <person name="Shu R."/>
            <person name="Zhang J."/>
            <person name="Meng Q."/>
            <person name="Zhang H."/>
            <person name="Zhou G."/>
            <person name="Li M."/>
            <person name="Wu P."/>
            <person name="Zhao Y."/>
            <person name="Chen C."/>
            <person name="Qin Q."/>
        </authorList>
    </citation>
    <scope>NUCLEOTIDE SEQUENCE [LARGE SCALE GENOMIC DNA]</scope>
    <source>
        <strain evidence="2 3">IOZ07</strain>
    </source>
</reference>
<comment type="caution">
    <text evidence="2">The sequence shown here is derived from an EMBL/GenBank/DDBJ whole genome shotgun (WGS) entry which is preliminary data.</text>
</comment>
<feature type="compositionally biased region" description="Basic and acidic residues" evidence="1">
    <location>
        <begin position="122"/>
        <end position="146"/>
    </location>
</feature>
<dbReference type="AlphaFoldDB" id="A0A8H4LWR9"/>
<protein>
    <submittedName>
        <fullName evidence="2">Uncharacterized protein</fullName>
    </submittedName>
</protein>
<accession>A0A8H4LWR9</accession>
<feature type="compositionally biased region" description="Basic residues" evidence="1">
    <location>
        <begin position="148"/>
        <end position="161"/>
    </location>
</feature>
<gene>
    <name evidence="2" type="ORF">G6O67_006410</name>
</gene>
<feature type="region of interest" description="Disordered" evidence="1">
    <location>
        <begin position="122"/>
        <end position="161"/>
    </location>
</feature>
<proteinExistence type="predicted"/>
<evidence type="ECO:0000256" key="1">
    <source>
        <dbReference type="SAM" id="MobiDB-lite"/>
    </source>
</evidence>
<feature type="region of interest" description="Disordered" evidence="1">
    <location>
        <begin position="60"/>
        <end position="81"/>
    </location>
</feature>
<sequence>MGYGHPCLLDLTGHTLAQGPPTAADVDEIKSITTAIKTPKCLPAHLKDFEEEISHSGWNSRGAKVRKRTETSGDITIHRPHSRTVDANIEHGLRHYNQAKLAPFAPDHRTCRLRSENHMTFPTERRCDRSSRSEHNHHGNKPDQPRGHVQRRRLRGVPRLV</sequence>
<dbReference type="EMBL" id="JAAVMX010000007">
    <property type="protein sequence ID" value="KAF4506312.1"/>
    <property type="molecule type" value="Genomic_DNA"/>
</dbReference>
<name>A0A8H4LWR9_9HYPO</name>